<dbReference type="InterPro" id="IPR001638">
    <property type="entry name" value="Solute-binding_3/MltF_N"/>
</dbReference>
<dbReference type="HOGENOM" id="CLU_065316_0_0_5"/>
<reference evidence="4 5" key="1">
    <citation type="journal article" date="2013" name="Genome Announc.">
        <title>Draft Genome Sequence of Rhizobium mesoamericanum STM3625, a Nitrogen-Fixing Symbiont of Mimosa pudica Isolated in French Guiana (South America).</title>
        <authorList>
            <person name="Moulin L."/>
            <person name="Mornico D."/>
            <person name="Melkonian R."/>
            <person name="Klonowska A."/>
        </authorList>
    </citation>
    <scope>NUCLEOTIDE SEQUENCE [LARGE SCALE GENOMIC DNA]</scope>
    <source>
        <strain evidence="4 5">STM3625</strain>
    </source>
</reference>
<dbReference type="SUPFAM" id="SSF53850">
    <property type="entry name" value="Periplasmic binding protein-like II"/>
    <property type="match status" value="1"/>
</dbReference>
<dbReference type="GO" id="GO:0042597">
    <property type="term" value="C:periplasmic space"/>
    <property type="evidence" value="ECO:0007669"/>
    <property type="project" value="UniProtKB-SubCell"/>
</dbReference>
<gene>
    <name evidence="4" type="ORF">BN77_p11146</name>
</gene>
<dbReference type="Pfam" id="PF00497">
    <property type="entry name" value="SBP_bac_3"/>
    <property type="match status" value="1"/>
</dbReference>
<dbReference type="EMBL" id="CANI01000039">
    <property type="protein sequence ID" value="CCM78466.1"/>
    <property type="molecule type" value="Genomic_DNA"/>
</dbReference>
<accession>K0PPC6</accession>
<evidence type="ECO:0000313" key="5">
    <source>
        <dbReference type="Proteomes" id="UP000009319"/>
    </source>
</evidence>
<keyword evidence="2" id="KW-0732">Signal</keyword>
<evidence type="ECO:0000313" key="4">
    <source>
        <dbReference type="EMBL" id="CCM78466.1"/>
    </source>
</evidence>
<evidence type="ECO:0000256" key="2">
    <source>
        <dbReference type="ARBA" id="ARBA00022729"/>
    </source>
</evidence>
<dbReference type="Gene3D" id="3.40.190.10">
    <property type="entry name" value="Periplasmic binding protein-like II"/>
    <property type="match status" value="2"/>
</dbReference>
<organism evidence="4 5">
    <name type="scientific">Rhizobium mesoamericanum STM3625</name>
    <dbReference type="NCBI Taxonomy" id="1211777"/>
    <lineage>
        <taxon>Bacteria</taxon>
        <taxon>Pseudomonadati</taxon>
        <taxon>Pseudomonadota</taxon>
        <taxon>Alphaproteobacteria</taxon>
        <taxon>Hyphomicrobiales</taxon>
        <taxon>Rhizobiaceae</taxon>
        <taxon>Rhizobium/Agrobacterium group</taxon>
        <taxon>Rhizobium</taxon>
    </lineage>
</organism>
<evidence type="ECO:0000256" key="1">
    <source>
        <dbReference type="ARBA" id="ARBA00004418"/>
    </source>
</evidence>
<dbReference type="RefSeq" id="WP_007537450.1">
    <property type="nucleotide sequence ID" value="NZ_HF536773.1"/>
</dbReference>
<dbReference type="PANTHER" id="PTHR35936">
    <property type="entry name" value="MEMBRANE-BOUND LYTIC MUREIN TRANSGLYCOSYLASE F"/>
    <property type="match status" value="1"/>
</dbReference>
<dbReference type="PANTHER" id="PTHR35936:SF17">
    <property type="entry name" value="ARGININE-BINDING EXTRACELLULAR PROTEIN ARTP"/>
    <property type="match status" value="1"/>
</dbReference>
<feature type="domain" description="Solute-binding protein family 3/N-terminal" evidence="3">
    <location>
        <begin position="16"/>
        <end position="225"/>
    </location>
</feature>
<comment type="subcellular location">
    <subcellularLocation>
        <location evidence="1">Periplasm</location>
    </subcellularLocation>
</comment>
<dbReference type="STRING" id="1211777.BN77_p11146"/>
<proteinExistence type="predicted"/>
<sequence>MPQRDELLTEIAPTGVIRAAVNMSNAALVQLDPVTGTLTGSSAKIAVALAAELDCGLSLVRYGSAADILAAAEGDEWDVAFIASDPSRADRFSFSPPYTRVTASFLVPDSSPLDSLEHVDVEGVRIAAARNAAYTKQLERQVKNAIVLHTENPASALGMLVSSECDAAAGLTESLSRFCEENPGFRVVEGPFSEVPQAIAVHRSCVRASTFLSNFIEQHCSAGNDVNPEFG</sequence>
<protein>
    <submittedName>
        <fullName evidence="4">Amino-acid ABC Transporter binding protein</fullName>
    </submittedName>
</protein>
<keyword evidence="5" id="KW-1185">Reference proteome</keyword>
<comment type="caution">
    <text evidence="4">The sequence shown here is derived from an EMBL/GenBank/DDBJ whole genome shotgun (WGS) entry which is preliminary data.</text>
</comment>
<dbReference type="eggNOG" id="COG0834">
    <property type="taxonomic scope" value="Bacteria"/>
</dbReference>
<dbReference type="Proteomes" id="UP000009319">
    <property type="component" value="Unassembled WGS sequence"/>
</dbReference>
<name>K0PPC6_9HYPH</name>
<evidence type="ECO:0000259" key="3">
    <source>
        <dbReference type="SMART" id="SM00062"/>
    </source>
</evidence>
<dbReference type="SMART" id="SM00062">
    <property type="entry name" value="PBPb"/>
    <property type="match status" value="1"/>
</dbReference>
<dbReference type="AlphaFoldDB" id="K0PPC6"/>